<feature type="transmembrane region" description="Helical" evidence="7">
    <location>
        <begin position="230"/>
        <end position="250"/>
    </location>
</feature>
<proteinExistence type="inferred from homology"/>
<keyword evidence="10" id="KW-1185">Reference proteome</keyword>
<feature type="domain" description="ABC transmembrane type-1" evidence="8">
    <location>
        <begin position="90"/>
        <end position="297"/>
    </location>
</feature>
<dbReference type="Proteomes" id="UP001226577">
    <property type="component" value="Unassembled WGS sequence"/>
</dbReference>
<sequence length="306" mass="33207">MPAPAAGTGPSRAVVDDGDVAGLGKARAMAFLAPALLLISLFLVFPALWTLYLGLTNYRLSGSAAKNPQFVGVDNYINALSDDRFFNSLGLTLLFVFGSAVIGQSALGFAIAWTMTRVRKSVRAVVEFFVLLAWIIPSSVTTFLWYAMLDRSNGTLNAMLSTGNTAWLLDYPLQSIIVFNTWVGTAFSMLLFSSALASVPPSQLESARMVGAGAWAQFRDVVFPHIRGHVLTNTLLITLWTFNTFTPYLLTAGGPDDRSNILPIFIYRLALNDGALGQGSAISLIMIIINLVIATVYLRLLKERKS</sequence>
<dbReference type="Pfam" id="PF00528">
    <property type="entry name" value="BPD_transp_1"/>
    <property type="match status" value="1"/>
</dbReference>
<dbReference type="InterPro" id="IPR035906">
    <property type="entry name" value="MetI-like_sf"/>
</dbReference>
<comment type="similarity">
    <text evidence="7">Belongs to the binding-protein-dependent transport system permease family.</text>
</comment>
<dbReference type="RefSeq" id="WP_307311343.1">
    <property type="nucleotide sequence ID" value="NZ_JAUSRE010000025.1"/>
</dbReference>
<reference evidence="9 10" key="1">
    <citation type="submission" date="2023-07" db="EMBL/GenBank/DDBJ databases">
        <title>Sorghum-associated microbial communities from plants grown in Nebraska, USA.</title>
        <authorList>
            <person name="Schachtman D."/>
        </authorList>
    </citation>
    <scope>NUCLEOTIDE SEQUENCE [LARGE SCALE GENOMIC DNA]</scope>
    <source>
        <strain evidence="9 10">CC222</strain>
    </source>
</reference>
<dbReference type="CDD" id="cd06261">
    <property type="entry name" value="TM_PBP2"/>
    <property type="match status" value="1"/>
</dbReference>
<evidence type="ECO:0000256" key="2">
    <source>
        <dbReference type="ARBA" id="ARBA00022448"/>
    </source>
</evidence>
<keyword evidence="3" id="KW-1003">Cell membrane</keyword>
<dbReference type="InterPro" id="IPR000515">
    <property type="entry name" value="MetI-like"/>
</dbReference>
<comment type="subcellular location">
    <subcellularLocation>
        <location evidence="1 7">Cell membrane</location>
        <topology evidence="1 7">Multi-pass membrane protein</topology>
    </subcellularLocation>
</comment>
<evidence type="ECO:0000313" key="9">
    <source>
        <dbReference type="EMBL" id="MDP9890271.1"/>
    </source>
</evidence>
<feature type="transmembrane region" description="Helical" evidence="7">
    <location>
        <begin position="89"/>
        <end position="113"/>
    </location>
</feature>
<organism evidence="9 10">
    <name type="scientific">Pseudarthrobacter enclensis</name>
    <dbReference type="NCBI Taxonomy" id="993070"/>
    <lineage>
        <taxon>Bacteria</taxon>
        <taxon>Bacillati</taxon>
        <taxon>Actinomycetota</taxon>
        <taxon>Actinomycetes</taxon>
        <taxon>Micrococcales</taxon>
        <taxon>Micrococcaceae</taxon>
        <taxon>Pseudarthrobacter</taxon>
    </lineage>
</organism>
<evidence type="ECO:0000256" key="6">
    <source>
        <dbReference type="ARBA" id="ARBA00023136"/>
    </source>
</evidence>
<accession>A0ABT9RYE0</accession>
<gene>
    <name evidence="9" type="ORF">J2X98_003885</name>
</gene>
<feature type="transmembrane region" description="Helical" evidence="7">
    <location>
        <begin position="281"/>
        <end position="301"/>
    </location>
</feature>
<evidence type="ECO:0000256" key="7">
    <source>
        <dbReference type="RuleBase" id="RU363032"/>
    </source>
</evidence>
<evidence type="ECO:0000256" key="1">
    <source>
        <dbReference type="ARBA" id="ARBA00004651"/>
    </source>
</evidence>
<evidence type="ECO:0000256" key="5">
    <source>
        <dbReference type="ARBA" id="ARBA00022989"/>
    </source>
</evidence>
<feature type="transmembrane region" description="Helical" evidence="7">
    <location>
        <begin position="125"/>
        <end position="147"/>
    </location>
</feature>
<keyword evidence="2 7" id="KW-0813">Transport</keyword>
<keyword evidence="9" id="KW-0762">Sugar transport</keyword>
<keyword evidence="6 7" id="KW-0472">Membrane</keyword>
<comment type="caution">
    <text evidence="9">The sequence shown here is derived from an EMBL/GenBank/DDBJ whole genome shotgun (WGS) entry which is preliminary data.</text>
</comment>
<protein>
    <submittedName>
        <fullName evidence="9">Multiple sugar transport system permease protein</fullName>
    </submittedName>
</protein>
<dbReference type="PANTHER" id="PTHR43005:SF1">
    <property type="entry name" value="SPERMIDINE_PUTRESCINE TRANSPORT SYSTEM PERMEASE PROTEIN"/>
    <property type="match status" value="1"/>
</dbReference>
<evidence type="ECO:0000259" key="8">
    <source>
        <dbReference type="PROSITE" id="PS50928"/>
    </source>
</evidence>
<dbReference type="PROSITE" id="PS50928">
    <property type="entry name" value="ABC_TM1"/>
    <property type="match status" value="1"/>
</dbReference>
<dbReference type="Gene3D" id="1.10.3720.10">
    <property type="entry name" value="MetI-like"/>
    <property type="match status" value="1"/>
</dbReference>
<dbReference type="PANTHER" id="PTHR43005">
    <property type="entry name" value="BLR7065 PROTEIN"/>
    <property type="match status" value="1"/>
</dbReference>
<dbReference type="SUPFAM" id="SSF161098">
    <property type="entry name" value="MetI-like"/>
    <property type="match status" value="1"/>
</dbReference>
<keyword evidence="4 7" id="KW-0812">Transmembrane</keyword>
<feature type="transmembrane region" description="Helical" evidence="7">
    <location>
        <begin position="176"/>
        <end position="199"/>
    </location>
</feature>
<evidence type="ECO:0000313" key="10">
    <source>
        <dbReference type="Proteomes" id="UP001226577"/>
    </source>
</evidence>
<keyword evidence="5 7" id="KW-1133">Transmembrane helix</keyword>
<evidence type="ECO:0000256" key="4">
    <source>
        <dbReference type="ARBA" id="ARBA00022692"/>
    </source>
</evidence>
<feature type="transmembrane region" description="Helical" evidence="7">
    <location>
        <begin position="31"/>
        <end position="52"/>
    </location>
</feature>
<dbReference type="EMBL" id="JAUSRE010000025">
    <property type="protein sequence ID" value="MDP9890271.1"/>
    <property type="molecule type" value="Genomic_DNA"/>
</dbReference>
<evidence type="ECO:0000256" key="3">
    <source>
        <dbReference type="ARBA" id="ARBA00022475"/>
    </source>
</evidence>
<name>A0ABT9RYE0_9MICC</name>